<name>A0ABR1WWW2_9PEZI</name>
<feature type="transmembrane region" description="Helical" evidence="6">
    <location>
        <begin position="133"/>
        <end position="156"/>
    </location>
</feature>
<evidence type="ECO:0000256" key="1">
    <source>
        <dbReference type="ARBA" id="ARBA00004141"/>
    </source>
</evidence>
<feature type="transmembrane region" description="Helical" evidence="6">
    <location>
        <begin position="257"/>
        <end position="280"/>
    </location>
</feature>
<dbReference type="Pfam" id="PF20684">
    <property type="entry name" value="Fung_rhodopsin"/>
    <property type="match status" value="1"/>
</dbReference>
<evidence type="ECO:0000313" key="9">
    <source>
        <dbReference type="Proteomes" id="UP001433268"/>
    </source>
</evidence>
<dbReference type="GeneID" id="92039980"/>
<comment type="subcellular location">
    <subcellularLocation>
        <location evidence="1">Membrane</location>
        <topology evidence="1">Multi-pass membrane protein</topology>
    </subcellularLocation>
</comment>
<dbReference type="RefSeq" id="XP_066670538.1">
    <property type="nucleotide sequence ID" value="XM_066806920.1"/>
</dbReference>
<feature type="transmembrane region" description="Helical" evidence="6">
    <location>
        <begin position="217"/>
        <end position="237"/>
    </location>
</feature>
<feature type="transmembrane region" description="Helical" evidence="6">
    <location>
        <begin position="20"/>
        <end position="43"/>
    </location>
</feature>
<feature type="transmembrane region" description="Helical" evidence="6">
    <location>
        <begin position="98"/>
        <end position="121"/>
    </location>
</feature>
<dbReference type="PANTHER" id="PTHR33048">
    <property type="entry name" value="PTH11-LIKE INTEGRAL MEMBRANE PROTEIN (AFU_ORTHOLOGUE AFUA_5G11245)"/>
    <property type="match status" value="1"/>
</dbReference>
<evidence type="ECO:0000256" key="3">
    <source>
        <dbReference type="ARBA" id="ARBA00022989"/>
    </source>
</evidence>
<keyword evidence="4 6" id="KW-0472">Membrane</keyword>
<protein>
    <recommendedName>
        <fullName evidence="7">Rhodopsin domain-containing protein</fullName>
    </recommendedName>
</protein>
<feature type="transmembrane region" description="Helical" evidence="6">
    <location>
        <begin position="55"/>
        <end position="78"/>
    </location>
</feature>
<sequence length="383" mass="42485">MSALPAVPLPPNPSEPGRGPVIMGLTWTFAGLAIIATALRVYVRKTVANGISWDDWLMCIAVCFNIVSQSFVTIAYTHGLGKHDVNLTPDQMMGVLKWMWLANTPGLLVSIFARISIAVLLIRLFGIHRWLRWYLIIFTAICTVLTIVVLPCTYLQSTPVSGNWNPFAIEKRWDPIIYMTLAYLSQSLWTFSDLTFVLFPILVIWRLQMALRQRVGLALIMSVSLLTMALSILKTIGLKTIAEQQADPTAKDVEYNASLMILWSCLEQAFVIIMGCVPPLRALAKLEMAKSISISLSSFLRRAMSPSIKSSDTKPAVDGWAIDSLQMSSTRTGQPNKGYGLPFTAEATHSGHNVQNQHGAVESNRIISTTERSLAFNQREDIV</sequence>
<dbReference type="InterPro" id="IPR049326">
    <property type="entry name" value="Rhodopsin_dom_fungi"/>
</dbReference>
<evidence type="ECO:0000256" key="6">
    <source>
        <dbReference type="SAM" id="Phobius"/>
    </source>
</evidence>
<dbReference type="PANTHER" id="PTHR33048:SF47">
    <property type="entry name" value="INTEGRAL MEMBRANE PROTEIN-RELATED"/>
    <property type="match status" value="1"/>
</dbReference>
<evidence type="ECO:0000256" key="5">
    <source>
        <dbReference type="ARBA" id="ARBA00038359"/>
    </source>
</evidence>
<dbReference type="EMBL" id="JAQQWN010000004">
    <property type="protein sequence ID" value="KAK8087644.1"/>
    <property type="molecule type" value="Genomic_DNA"/>
</dbReference>
<evidence type="ECO:0000256" key="2">
    <source>
        <dbReference type="ARBA" id="ARBA00022692"/>
    </source>
</evidence>
<accession>A0ABR1WWW2</accession>
<organism evidence="8 9">
    <name type="scientific">Apiospora hydei</name>
    <dbReference type="NCBI Taxonomy" id="1337664"/>
    <lineage>
        <taxon>Eukaryota</taxon>
        <taxon>Fungi</taxon>
        <taxon>Dikarya</taxon>
        <taxon>Ascomycota</taxon>
        <taxon>Pezizomycotina</taxon>
        <taxon>Sordariomycetes</taxon>
        <taxon>Xylariomycetidae</taxon>
        <taxon>Amphisphaeriales</taxon>
        <taxon>Apiosporaceae</taxon>
        <taxon>Apiospora</taxon>
    </lineage>
</organism>
<gene>
    <name evidence="8" type="ORF">PG997_002605</name>
</gene>
<dbReference type="Proteomes" id="UP001433268">
    <property type="component" value="Unassembled WGS sequence"/>
</dbReference>
<keyword evidence="2 6" id="KW-0812">Transmembrane</keyword>
<keyword evidence="9" id="KW-1185">Reference proteome</keyword>
<evidence type="ECO:0000259" key="7">
    <source>
        <dbReference type="Pfam" id="PF20684"/>
    </source>
</evidence>
<comment type="similarity">
    <text evidence="5">Belongs to the SAT4 family.</text>
</comment>
<feature type="transmembrane region" description="Helical" evidence="6">
    <location>
        <begin position="176"/>
        <end position="205"/>
    </location>
</feature>
<feature type="domain" description="Rhodopsin" evidence="7">
    <location>
        <begin position="39"/>
        <end position="284"/>
    </location>
</feature>
<evidence type="ECO:0000313" key="8">
    <source>
        <dbReference type="EMBL" id="KAK8087644.1"/>
    </source>
</evidence>
<proteinExistence type="inferred from homology"/>
<comment type="caution">
    <text evidence="8">The sequence shown here is derived from an EMBL/GenBank/DDBJ whole genome shotgun (WGS) entry which is preliminary data.</text>
</comment>
<dbReference type="InterPro" id="IPR052337">
    <property type="entry name" value="SAT4-like"/>
</dbReference>
<evidence type="ECO:0000256" key="4">
    <source>
        <dbReference type="ARBA" id="ARBA00023136"/>
    </source>
</evidence>
<reference evidence="8 9" key="1">
    <citation type="submission" date="2023-01" db="EMBL/GenBank/DDBJ databases">
        <title>Analysis of 21 Apiospora genomes using comparative genomics revels a genus with tremendous synthesis potential of carbohydrate active enzymes and secondary metabolites.</title>
        <authorList>
            <person name="Sorensen T."/>
        </authorList>
    </citation>
    <scope>NUCLEOTIDE SEQUENCE [LARGE SCALE GENOMIC DNA]</scope>
    <source>
        <strain evidence="8 9">CBS 114990</strain>
    </source>
</reference>
<keyword evidence="3 6" id="KW-1133">Transmembrane helix</keyword>